<evidence type="ECO:0000313" key="2">
    <source>
        <dbReference type="EMBL" id="SVD16500.1"/>
    </source>
</evidence>
<dbReference type="InterPro" id="IPR011146">
    <property type="entry name" value="HIT-like"/>
</dbReference>
<dbReference type="EMBL" id="UINC01133518">
    <property type="protein sequence ID" value="SVD16500.1"/>
    <property type="molecule type" value="Genomic_DNA"/>
</dbReference>
<reference evidence="2" key="1">
    <citation type="submission" date="2018-05" db="EMBL/GenBank/DDBJ databases">
        <authorList>
            <person name="Lanie J.A."/>
            <person name="Ng W.-L."/>
            <person name="Kazmierczak K.M."/>
            <person name="Andrzejewski T.M."/>
            <person name="Davidsen T.M."/>
            <person name="Wayne K.J."/>
            <person name="Tettelin H."/>
            <person name="Glass J.I."/>
            <person name="Rusch D."/>
            <person name="Podicherti R."/>
            <person name="Tsui H.-C.T."/>
            <person name="Winkler M.E."/>
        </authorList>
    </citation>
    <scope>NUCLEOTIDE SEQUENCE</scope>
</reference>
<proteinExistence type="predicted"/>
<evidence type="ECO:0000259" key="1">
    <source>
        <dbReference type="PROSITE" id="PS51084"/>
    </source>
</evidence>
<dbReference type="AlphaFoldDB" id="A0A382T2V3"/>
<dbReference type="InterPro" id="IPR036265">
    <property type="entry name" value="HIT-like_sf"/>
</dbReference>
<protein>
    <recommendedName>
        <fullName evidence="1">HIT domain-containing protein</fullName>
    </recommendedName>
</protein>
<sequence>HLLIIPNMHLPSLAYIGPGQVPIMGHLYVVAEEMARREGVTLSGYRLVLNQGIDSGQEIEHLHMHLLGGQPLGNMG</sequence>
<dbReference type="Gene3D" id="3.30.428.10">
    <property type="entry name" value="HIT-like"/>
    <property type="match status" value="1"/>
</dbReference>
<organism evidence="2">
    <name type="scientific">marine metagenome</name>
    <dbReference type="NCBI Taxonomy" id="408172"/>
    <lineage>
        <taxon>unclassified sequences</taxon>
        <taxon>metagenomes</taxon>
        <taxon>ecological metagenomes</taxon>
    </lineage>
</organism>
<feature type="domain" description="HIT" evidence="1">
    <location>
        <begin position="1"/>
        <end position="76"/>
    </location>
</feature>
<dbReference type="InterPro" id="IPR001310">
    <property type="entry name" value="Histidine_triad_HIT"/>
</dbReference>
<dbReference type="PANTHER" id="PTHR23089">
    <property type="entry name" value="HISTIDINE TRIAD HIT PROTEIN"/>
    <property type="match status" value="1"/>
</dbReference>
<gene>
    <name evidence="2" type="ORF">METZ01_LOCUS369354</name>
</gene>
<name>A0A382T2V3_9ZZZZ</name>
<dbReference type="Pfam" id="PF01230">
    <property type="entry name" value="HIT"/>
    <property type="match status" value="1"/>
</dbReference>
<dbReference type="PROSITE" id="PS00892">
    <property type="entry name" value="HIT_1"/>
    <property type="match status" value="1"/>
</dbReference>
<dbReference type="PROSITE" id="PS51084">
    <property type="entry name" value="HIT_2"/>
    <property type="match status" value="1"/>
</dbReference>
<feature type="non-terminal residue" evidence="2">
    <location>
        <position position="1"/>
    </location>
</feature>
<dbReference type="InterPro" id="IPR019808">
    <property type="entry name" value="Histidine_triad_CS"/>
</dbReference>
<accession>A0A382T2V3</accession>
<dbReference type="GO" id="GO:0003824">
    <property type="term" value="F:catalytic activity"/>
    <property type="evidence" value="ECO:0007669"/>
    <property type="project" value="InterPro"/>
</dbReference>
<dbReference type="SUPFAM" id="SSF54197">
    <property type="entry name" value="HIT-like"/>
    <property type="match status" value="1"/>
</dbReference>